<dbReference type="InterPro" id="IPR024775">
    <property type="entry name" value="DinB-like"/>
</dbReference>
<protein>
    <submittedName>
        <fullName evidence="2">DinB family protein</fullName>
    </submittedName>
</protein>
<evidence type="ECO:0000259" key="1">
    <source>
        <dbReference type="Pfam" id="PF12867"/>
    </source>
</evidence>
<dbReference type="RefSeq" id="WP_258214496.1">
    <property type="nucleotide sequence ID" value="NZ_JANQBD010000012.1"/>
</dbReference>
<dbReference type="Pfam" id="PF12867">
    <property type="entry name" value="DinB_2"/>
    <property type="match status" value="1"/>
</dbReference>
<organism evidence="2 3">
    <name type="scientific">Paenibacillus radicis</name>
    <name type="common">ex Xue et al. 2023</name>
    <dbReference type="NCBI Taxonomy" id="2972489"/>
    <lineage>
        <taxon>Bacteria</taxon>
        <taxon>Bacillati</taxon>
        <taxon>Bacillota</taxon>
        <taxon>Bacilli</taxon>
        <taxon>Bacillales</taxon>
        <taxon>Paenibacillaceae</taxon>
        <taxon>Paenibacillus</taxon>
    </lineage>
</organism>
<comment type="caution">
    <text evidence="2">The sequence shown here is derived from an EMBL/GenBank/DDBJ whole genome shotgun (WGS) entry which is preliminary data.</text>
</comment>
<dbReference type="EMBL" id="JANQBD010000012">
    <property type="protein sequence ID" value="MCR8632911.1"/>
    <property type="molecule type" value="Genomic_DNA"/>
</dbReference>
<name>A0ABT1YIA6_9BACL</name>
<reference evidence="2 3" key="1">
    <citation type="submission" date="2022-08" db="EMBL/GenBank/DDBJ databases">
        <title>Paenibacillus endoradicis sp. nov., Paenibacillus radicibacter sp. nov and Paenibacillus pararadicis sp. nov., three cold-adapted plant growth-promoting bacteria isolated from root of Larix gmelinii in Great Khingan.</title>
        <authorList>
            <person name="Xue H."/>
        </authorList>
    </citation>
    <scope>NUCLEOTIDE SEQUENCE [LARGE SCALE GENOMIC DNA]</scope>
    <source>
        <strain evidence="2 3">N5-1-1-5</strain>
    </source>
</reference>
<dbReference type="Gene3D" id="1.20.120.450">
    <property type="entry name" value="dinb family like domain"/>
    <property type="match status" value="1"/>
</dbReference>
<gene>
    <name evidence="2" type="ORF">NV381_17050</name>
</gene>
<evidence type="ECO:0000313" key="2">
    <source>
        <dbReference type="EMBL" id="MCR8632911.1"/>
    </source>
</evidence>
<dbReference type="InterPro" id="IPR034660">
    <property type="entry name" value="DinB/YfiT-like"/>
</dbReference>
<evidence type="ECO:0000313" key="3">
    <source>
        <dbReference type="Proteomes" id="UP001300012"/>
    </source>
</evidence>
<dbReference type="SUPFAM" id="SSF109854">
    <property type="entry name" value="DinB/YfiT-like putative metalloenzymes"/>
    <property type="match status" value="1"/>
</dbReference>
<sequence>MTKETLFLQLDLVRERTLQQLDLTSEETADVMPPGYRNTLRWNLGHILTVQENLVFKLCGEPFSLPDEYPGLFNNGTKPADWQTEPPTLELIKQQLTEQVERIKDKLSLRLDEKLPQPFKGIDTVGGMIGFSLYHEGVHTGYMMSLRKSIQPS</sequence>
<feature type="domain" description="DinB-like" evidence="1">
    <location>
        <begin position="9"/>
        <end position="143"/>
    </location>
</feature>
<proteinExistence type="predicted"/>
<keyword evidence="3" id="KW-1185">Reference proteome</keyword>
<dbReference type="Proteomes" id="UP001300012">
    <property type="component" value="Unassembled WGS sequence"/>
</dbReference>
<accession>A0ABT1YIA6</accession>